<evidence type="ECO:0000313" key="7">
    <source>
        <dbReference type="Proteomes" id="UP000318093"/>
    </source>
</evidence>
<organism evidence="6 7">
    <name type="scientific">Candidatus Segetimicrobium genomatis</name>
    <dbReference type="NCBI Taxonomy" id="2569760"/>
    <lineage>
        <taxon>Bacteria</taxon>
        <taxon>Bacillati</taxon>
        <taxon>Candidatus Sysuimicrobiota</taxon>
        <taxon>Candidatus Sysuimicrobiia</taxon>
        <taxon>Candidatus Sysuimicrobiales</taxon>
        <taxon>Candidatus Segetimicrobiaceae</taxon>
        <taxon>Candidatus Segetimicrobium</taxon>
    </lineage>
</organism>
<dbReference type="EMBL" id="VBAN01000134">
    <property type="protein sequence ID" value="TMI82983.1"/>
    <property type="molecule type" value="Genomic_DNA"/>
</dbReference>
<feature type="region of interest" description="Disordered" evidence="4">
    <location>
        <begin position="1"/>
        <end position="60"/>
    </location>
</feature>
<feature type="compositionally biased region" description="Gly residues" evidence="4">
    <location>
        <begin position="1"/>
        <end position="17"/>
    </location>
</feature>
<dbReference type="GO" id="GO:0005524">
    <property type="term" value="F:ATP binding"/>
    <property type="evidence" value="ECO:0007669"/>
    <property type="project" value="UniProtKB-KW"/>
</dbReference>
<keyword evidence="3 6" id="KW-0067">ATP-binding</keyword>
<dbReference type="PANTHER" id="PTHR42788">
    <property type="entry name" value="TAURINE IMPORT ATP-BINDING PROTEIN-RELATED"/>
    <property type="match status" value="1"/>
</dbReference>
<evidence type="ECO:0000259" key="5">
    <source>
        <dbReference type="PROSITE" id="PS50893"/>
    </source>
</evidence>
<comment type="caution">
    <text evidence="6">The sequence shown here is derived from an EMBL/GenBank/DDBJ whole genome shotgun (WGS) entry which is preliminary data.</text>
</comment>
<dbReference type="GO" id="GO:0016887">
    <property type="term" value="F:ATP hydrolysis activity"/>
    <property type="evidence" value="ECO:0007669"/>
    <property type="project" value="InterPro"/>
</dbReference>
<dbReference type="InterPro" id="IPR003439">
    <property type="entry name" value="ABC_transporter-like_ATP-bd"/>
</dbReference>
<dbReference type="Gene3D" id="3.40.50.300">
    <property type="entry name" value="P-loop containing nucleotide triphosphate hydrolases"/>
    <property type="match status" value="1"/>
</dbReference>
<dbReference type="InterPro" id="IPR050166">
    <property type="entry name" value="ABC_transporter_ATP-bind"/>
</dbReference>
<protein>
    <submittedName>
        <fullName evidence="6">ABC transporter ATP-binding protein</fullName>
    </submittedName>
</protein>
<dbReference type="CDD" id="cd03293">
    <property type="entry name" value="ABC_NrtD_SsuB_transporters"/>
    <property type="match status" value="1"/>
</dbReference>
<name>A0A537JHG3_9BACT</name>
<feature type="domain" description="ABC transporter" evidence="5">
    <location>
        <begin position="70"/>
        <end position="299"/>
    </location>
</feature>
<evidence type="ECO:0000256" key="3">
    <source>
        <dbReference type="ARBA" id="ARBA00022840"/>
    </source>
</evidence>
<dbReference type="PANTHER" id="PTHR42788:SF13">
    <property type="entry name" value="ALIPHATIC SULFONATES IMPORT ATP-BINDING PROTEIN SSUB"/>
    <property type="match status" value="1"/>
</dbReference>
<sequence>MAGRGGRGATRSTGGGQRAQPYSVLLRAPPGPALPIFPERAEGDSPCTDVQGLRARRPRAPPSVTAELKICIRGLRKDFATRFGRVEALGSVDLDVREGELYVLVGPSGCGKSTLLRILAGLEGTTAGTVEIRRSGGRRAPTAMVFQEPSALPWLTVRSNVAYGLRMQGVEAARRDSIAARYIEKVGLARFAGAYPYQLSGGMKQRVSVARAFASDPEILLMDEPFGSLDELTRLALQDELLWLFEETHKTIVFVTHSIDEALTLGDRVAVMSPAPGRILSTIDVPFPRPRRVIALREDPEYGRHVARIWNLLGVGRERDAAPSA</sequence>
<accession>A0A537JHG3</accession>
<dbReference type="Pfam" id="PF00005">
    <property type="entry name" value="ABC_tran"/>
    <property type="match status" value="1"/>
</dbReference>
<dbReference type="Proteomes" id="UP000318093">
    <property type="component" value="Unassembled WGS sequence"/>
</dbReference>
<dbReference type="AlphaFoldDB" id="A0A537JHG3"/>
<keyword evidence="2" id="KW-0547">Nucleotide-binding</keyword>
<dbReference type="InterPro" id="IPR003593">
    <property type="entry name" value="AAA+_ATPase"/>
</dbReference>
<evidence type="ECO:0000256" key="1">
    <source>
        <dbReference type="ARBA" id="ARBA00022448"/>
    </source>
</evidence>
<dbReference type="InterPro" id="IPR027417">
    <property type="entry name" value="P-loop_NTPase"/>
</dbReference>
<evidence type="ECO:0000256" key="4">
    <source>
        <dbReference type="SAM" id="MobiDB-lite"/>
    </source>
</evidence>
<proteinExistence type="predicted"/>
<keyword evidence="1" id="KW-0813">Transport</keyword>
<dbReference type="SUPFAM" id="SSF52540">
    <property type="entry name" value="P-loop containing nucleoside triphosphate hydrolases"/>
    <property type="match status" value="1"/>
</dbReference>
<gene>
    <name evidence="6" type="ORF">E6H03_04575</name>
</gene>
<dbReference type="PROSITE" id="PS50893">
    <property type="entry name" value="ABC_TRANSPORTER_2"/>
    <property type="match status" value="1"/>
</dbReference>
<dbReference type="SMART" id="SM00382">
    <property type="entry name" value="AAA"/>
    <property type="match status" value="1"/>
</dbReference>
<dbReference type="PROSITE" id="PS00211">
    <property type="entry name" value="ABC_TRANSPORTER_1"/>
    <property type="match status" value="1"/>
</dbReference>
<evidence type="ECO:0000313" key="6">
    <source>
        <dbReference type="EMBL" id="TMI82983.1"/>
    </source>
</evidence>
<reference evidence="6 7" key="1">
    <citation type="journal article" date="2019" name="Nat. Microbiol.">
        <title>Mediterranean grassland soil C-N compound turnover is dependent on rainfall and depth, and is mediated by genomically divergent microorganisms.</title>
        <authorList>
            <person name="Diamond S."/>
            <person name="Andeer P.F."/>
            <person name="Li Z."/>
            <person name="Crits-Christoph A."/>
            <person name="Burstein D."/>
            <person name="Anantharaman K."/>
            <person name="Lane K.R."/>
            <person name="Thomas B.C."/>
            <person name="Pan C."/>
            <person name="Northen T.R."/>
            <person name="Banfield J.F."/>
        </authorList>
    </citation>
    <scope>NUCLEOTIDE SEQUENCE [LARGE SCALE GENOMIC DNA]</scope>
    <source>
        <strain evidence="6">NP_6</strain>
    </source>
</reference>
<evidence type="ECO:0000256" key="2">
    <source>
        <dbReference type="ARBA" id="ARBA00022741"/>
    </source>
</evidence>
<dbReference type="InterPro" id="IPR017871">
    <property type="entry name" value="ABC_transporter-like_CS"/>
</dbReference>